<proteinExistence type="predicted"/>
<protein>
    <submittedName>
        <fullName evidence="1">Uncharacterized protein</fullName>
    </submittedName>
</protein>
<dbReference type="GeneID" id="38111781"/>
<dbReference type="RefSeq" id="XP_026609272.1">
    <property type="nucleotide sequence ID" value="XM_026743427.1"/>
</dbReference>
<reference evidence="1 2" key="1">
    <citation type="journal article" date="2018" name="IMA Fungus">
        <title>IMA Genome-F 9: Draft genome sequence of Annulohypoxylon stygium, Aspergillus mulundensis, Berkeleyomyces basicola (syn. Thielaviopsis basicola), Ceratocystis smalleyi, two Cercospora beticola strains, Coleophoma cylindrospora, Fusarium fracticaudum, Phialophora cf. hyalina, and Morchella septimelata.</title>
        <authorList>
            <person name="Wingfield B.D."/>
            <person name="Bills G.F."/>
            <person name="Dong Y."/>
            <person name="Huang W."/>
            <person name="Nel W.J."/>
            <person name="Swalarsk-Parry B.S."/>
            <person name="Vaghefi N."/>
            <person name="Wilken P.M."/>
            <person name="An Z."/>
            <person name="de Beer Z.W."/>
            <person name="De Vos L."/>
            <person name="Chen L."/>
            <person name="Duong T.A."/>
            <person name="Gao Y."/>
            <person name="Hammerbacher A."/>
            <person name="Kikkert J.R."/>
            <person name="Li Y."/>
            <person name="Li H."/>
            <person name="Li K."/>
            <person name="Li Q."/>
            <person name="Liu X."/>
            <person name="Ma X."/>
            <person name="Naidoo K."/>
            <person name="Pethybridge S.J."/>
            <person name="Sun J."/>
            <person name="Steenkamp E.T."/>
            <person name="van der Nest M.A."/>
            <person name="van Wyk S."/>
            <person name="Wingfield M.J."/>
            <person name="Xiong C."/>
            <person name="Yue Q."/>
            <person name="Zhang X."/>
        </authorList>
    </citation>
    <scope>NUCLEOTIDE SEQUENCE [LARGE SCALE GENOMIC DNA]</scope>
    <source>
        <strain evidence="1 2">DSM 5745</strain>
    </source>
</reference>
<keyword evidence="2" id="KW-1185">Reference proteome</keyword>
<dbReference type="AlphaFoldDB" id="A0A3D8T6C8"/>
<dbReference type="Proteomes" id="UP000256690">
    <property type="component" value="Unassembled WGS sequence"/>
</dbReference>
<comment type="caution">
    <text evidence="1">The sequence shown here is derived from an EMBL/GenBank/DDBJ whole genome shotgun (WGS) entry which is preliminary data.</text>
</comment>
<gene>
    <name evidence="1" type="ORF">DSM5745_01411</name>
</gene>
<dbReference type="EMBL" id="PVWQ01000001">
    <property type="protein sequence ID" value="RDW94089.1"/>
    <property type="molecule type" value="Genomic_DNA"/>
</dbReference>
<evidence type="ECO:0000313" key="1">
    <source>
        <dbReference type="EMBL" id="RDW94089.1"/>
    </source>
</evidence>
<evidence type="ECO:0000313" key="2">
    <source>
        <dbReference type="Proteomes" id="UP000256690"/>
    </source>
</evidence>
<name>A0A3D8T6C8_9EURO</name>
<accession>A0A3D8T6C8</accession>
<organism evidence="1 2">
    <name type="scientific">Aspergillus mulundensis</name>
    <dbReference type="NCBI Taxonomy" id="1810919"/>
    <lineage>
        <taxon>Eukaryota</taxon>
        <taxon>Fungi</taxon>
        <taxon>Dikarya</taxon>
        <taxon>Ascomycota</taxon>
        <taxon>Pezizomycotina</taxon>
        <taxon>Eurotiomycetes</taxon>
        <taxon>Eurotiomycetidae</taxon>
        <taxon>Eurotiales</taxon>
        <taxon>Aspergillaceae</taxon>
        <taxon>Aspergillus</taxon>
        <taxon>Aspergillus subgen. Nidulantes</taxon>
    </lineage>
</organism>
<sequence length="191" mass="21393">MSTSGSQSQKTLARLSVDDFLEKQSLPVDFESWTIETFKQIQQVRGELNEGGPDALEITIIQLKEATVNARADGAPPDVLEALAECLAKAREIHVSRDIKIHPVQVYKPNMAHLRAIFCALDLDRDLLKWTPESRGQVEWQKAAQRFLNFTYNCIRAKSPADVEDKAFACFVRACDFAGFKDGELPPPISM</sequence>